<accession>A0A7X3S8U3</accession>
<evidence type="ECO:0000313" key="7">
    <source>
        <dbReference type="Proteomes" id="UP000433101"/>
    </source>
</evidence>
<dbReference type="SUPFAM" id="SSF103473">
    <property type="entry name" value="MFS general substrate transporter"/>
    <property type="match status" value="1"/>
</dbReference>
<dbReference type="RefSeq" id="WP_160776418.1">
    <property type="nucleotide sequence ID" value="NZ_WUMV01000007.1"/>
</dbReference>
<dbReference type="InterPro" id="IPR011701">
    <property type="entry name" value="MFS"/>
</dbReference>
<keyword evidence="2 5" id="KW-1133">Transmembrane helix</keyword>
<dbReference type="GO" id="GO:0022857">
    <property type="term" value="F:transmembrane transporter activity"/>
    <property type="evidence" value="ECO:0007669"/>
    <property type="project" value="InterPro"/>
</dbReference>
<dbReference type="GO" id="GO:0005886">
    <property type="term" value="C:plasma membrane"/>
    <property type="evidence" value="ECO:0007669"/>
    <property type="project" value="TreeGrafter"/>
</dbReference>
<feature type="region of interest" description="Disordered" evidence="4">
    <location>
        <begin position="397"/>
        <end position="437"/>
    </location>
</feature>
<dbReference type="CDD" id="cd17477">
    <property type="entry name" value="MFS_YcaD_like"/>
    <property type="match status" value="1"/>
</dbReference>
<dbReference type="InterPro" id="IPR036259">
    <property type="entry name" value="MFS_trans_sf"/>
</dbReference>
<feature type="transmembrane region" description="Helical" evidence="5">
    <location>
        <begin position="263"/>
        <end position="282"/>
    </location>
</feature>
<evidence type="ECO:0000256" key="2">
    <source>
        <dbReference type="ARBA" id="ARBA00022989"/>
    </source>
</evidence>
<organism evidence="6 7">
    <name type="scientific">Stappia sediminis</name>
    <dbReference type="NCBI Taxonomy" id="2692190"/>
    <lineage>
        <taxon>Bacteria</taxon>
        <taxon>Pseudomonadati</taxon>
        <taxon>Pseudomonadota</taxon>
        <taxon>Alphaproteobacteria</taxon>
        <taxon>Hyphomicrobiales</taxon>
        <taxon>Stappiaceae</taxon>
        <taxon>Stappia</taxon>
    </lineage>
</organism>
<feature type="compositionally biased region" description="Acidic residues" evidence="4">
    <location>
        <begin position="412"/>
        <end position="424"/>
    </location>
</feature>
<evidence type="ECO:0000256" key="4">
    <source>
        <dbReference type="SAM" id="MobiDB-lite"/>
    </source>
</evidence>
<feature type="transmembrane region" description="Helical" evidence="5">
    <location>
        <begin position="41"/>
        <end position="61"/>
    </location>
</feature>
<feature type="transmembrane region" description="Helical" evidence="5">
    <location>
        <begin position="234"/>
        <end position="256"/>
    </location>
</feature>
<keyword evidence="7" id="KW-1185">Reference proteome</keyword>
<keyword evidence="1 5" id="KW-0812">Transmembrane</keyword>
<feature type="transmembrane region" description="Helical" evidence="5">
    <location>
        <begin position="130"/>
        <end position="149"/>
    </location>
</feature>
<feature type="transmembrane region" description="Helical" evidence="5">
    <location>
        <begin position="73"/>
        <end position="91"/>
    </location>
</feature>
<dbReference type="AlphaFoldDB" id="A0A7X3S8U3"/>
<feature type="transmembrane region" description="Helical" evidence="5">
    <location>
        <begin position="288"/>
        <end position="308"/>
    </location>
</feature>
<name>A0A7X3S8U3_9HYPH</name>
<evidence type="ECO:0000313" key="6">
    <source>
        <dbReference type="EMBL" id="MXN66167.1"/>
    </source>
</evidence>
<feature type="transmembrane region" description="Helical" evidence="5">
    <location>
        <begin position="201"/>
        <end position="222"/>
    </location>
</feature>
<keyword evidence="3 5" id="KW-0472">Membrane</keyword>
<gene>
    <name evidence="6" type="ORF">GR183_14725</name>
</gene>
<dbReference type="Proteomes" id="UP000433101">
    <property type="component" value="Unassembled WGS sequence"/>
</dbReference>
<dbReference type="Pfam" id="PF07690">
    <property type="entry name" value="MFS_1"/>
    <property type="match status" value="1"/>
</dbReference>
<dbReference type="Gene3D" id="1.20.1250.20">
    <property type="entry name" value="MFS general substrate transporter like domains"/>
    <property type="match status" value="2"/>
</dbReference>
<evidence type="ECO:0000256" key="5">
    <source>
        <dbReference type="SAM" id="Phobius"/>
    </source>
</evidence>
<feature type="compositionally biased region" description="Basic and acidic residues" evidence="4">
    <location>
        <begin position="425"/>
        <end position="437"/>
    </location>
</feature>
<feature type="transmembrane region" description="Helical" evidence="5">
    <location>
        <begin position="97"/>
        <end position="118"/>
    </location>
</feature>
<comment type="caution">
    <text evidence="6">The sequence shown here is derived from an EMBL/GenBank/DDBJ whole genome shotgun (WGS) entry which is preliminary data.</text>
</comment>
<dbReference type="InterPro" id="IPR047200">
    <property type="entry name" value="MFS_YcaD-like"/>
</dbReference>
<reference evidence="6 7" key="1">
    <citation type="submission" date="2019-12" db="EMBL/GenBank/DDBJ databases">
        <authorList>
            <person name="Li M."/>
        </authorList>
    </citation>
    <scope>NUCLEOTIDE SEQUENCE [LARGE SCALE GENOMIC DNA]</scope>
    <source>
        <strain evidence="6 7">GBMRC 2046</strain>
    </source>
</reference>
<dbReference type="PANTHER" id="PTHR23521">
    <property type="entry name" value="TRANSPORTER MFS SUPERFAMILY"/>
    <property type="match status" value="1"/>
</dbReference>
<feature type="transmembrane region" description="Helical" evidence="5">
    <location>
        <begin position="355"/>
        <end position="372"/>
    </location>
</feature>
<dbReference type="EMBL" id="WUMV01000007">
    <property type="protein sequence ID" value="MXN66167.1"/>
    <property type="molecule type" value="Genomic_DNA"/>
</dbReference>
<proteinExistence type="predicted"/>
<protein>
    <submittedName>
        <fullName evidence="6">MFS transporter</fullName>
    </submittedName>
</protein>
<evidence type="ECO:0000256" key="1">
    <source>
        <dbReference type="ARBA" id="ARBA00022692"/>
    </source>
</evidence>
<feature type="transmembrane region" description="Helical" evidence="5">
    <location>
        <begin position="155"/>
        <end position="180"/>
    </location>
</feature>
<dbReference type="PANTHER" id="PTHR23521:SF3">
    <property type="entry name" value="MFS TRANSPORTER"/>
    <property type="match status" value="1"/>
</dbReference>
<evidence type="ECO:0000256" key="3">
    <source>
        <dbReference type="ARBA" id="ARBA00023136"/>
    </source>
</evidence>
<feature type="transmembrane region" description="Helical" evidence="5">
    <location>
        <begin position="328"/>
        <end position="349"/>
    </location>
</feature>
<sequence length="437" mass="45720">MTHLLPIAALLLGSALLLLAGGLQGLLLPLRGSIEGFSDTSLGLLGTGWAMGYIAGCVLTPTIVSRVGHIRTFGVYCSLAAIAVLLNLLIVDPLVWIPLRSISGFCFAGAAMVVESWLSERATPETRGRVFGLYTMINLGATTAGQMLLTLGDPAGFLFFVIGSIIYSMALLPTALSTAAAPVPLAQARLDPRALWRNSPVAVVSVFLAGMSNSAFGTLGAVYGRQIGLSVTEIATMMSLALLVGALVQIPVGMLSDRMDRRIVLTGLTGVACIIGSALSFAGSLSAAATIALISAFGGMIYSMYPVIVAHANDHSPPGEFLKTSGGLLMLFGAGSIVGPLSAALLMSLTKPGGLFNVTSLAHLAIVGFTIWRMTQRAAVAPENKEEFISMPSGVRFSTPETLAMDPRAEEEREELLSEMETETADEKRDGRLASED</sequence>